<feature type="region of interest" description="Disordered" evidence="2">
    <location>
        <begin position="937"/>
        <end position="981"/>
    </location>
</feature>
<reference evidence="3 4" key="2">
    <citation type="submission" date="2018-11" db="EMBL/GenBank/DDBJ databases">
        <authorList>
            <consortium name="Pathogen Informatics"/>
        </authorList>
    </citation>
    <scope>NUCLEOTIDE SEQUENCE [LARGE SCALE GENOMIC DNA]</scope>
</reference>
<dbReference type="AlphaFoldDB" id="A0A158PNZ4"/>
<dbReference type="Gene3D" id="1.10.287.1490">
    <property type="match status" value="1"/>
</dbReference>
<sequence length="1059" mass="121796">MDDTDDGIGSELNTPRDEKTQSQAQASDTSIDDTEPTSSQPITSTPKFSSHASASRRLQSQISKSPFAIDLSAVQESTNEENEASVNSNKNCNCENEDGSEDKIGDYSAFEWASEVVSKQLKLLELSEEQEKSRQQMDSMRQISADLQARVGAAEDIINELNAKRNELLTELEHYKKLSEEKETALVKCKQELSLAVKKIETLQNITIEVEVDKESDRKAIESLQSENQRNEKVIDELKRNAEQREKELMREKEALLASANEERRQLAEWREKATRLDSTVTKQDAQLKRYEEVESRLDETSKQLHDQLSKVAELSTQLKVQRDITKKDRDEISHLRSKLDEMKMLSNSANERMQSSQEMQRLKSECEALRKELDQDRVIKAEWAIFKRNNDEMRNVIDKQENELVALRDALSDKRKQLDALEDERNELKRKCAQLEIDIDKKDADFLTFQTGAEFQYQTEMEQLRGVIREKDERLDRLHTRIAEYESYPGMASSVCVQSNTSNETLNATVWESMPEEIREQIEIFKQRYKELDGVIQQMMHSYVLKGNESMKSQHSKIMEDKMTDCDGLAAIYSSPDRTQSGNELPAIRTSTASNSDTMLSEKTIEDNVAIPPAEGIDQNGNIQSSIPALLRAVRTAQVNGKLTPNIRQLLEHLLIESSHSSQSVELIDEAVNRFFANLDLALRKTLTTSNDNRRKCEELQNARDEALEDRRVLTEELRAAQDRYAIYEAKTETLRLQIKEENRKVIDLRNRVDQLTERNQALDTSNAGLKGIIHELQLDLEEKSTAYRKATEYLEDFRTELEKMGVYADQQNDRLIKSNSEKEELKRLLKDRDKELEHIHDRLLESINQCTARTNDMQKIEKRLIAAQLQNDTLQRKYNKRELFLEQMETLLKAMKLRNDSLREGNRLRQNKFDVMVKFLARYGIDLSKDEVGGGYSLKNHSSSNKVDEEPANVEEEDEDEQNDAIKRQPSDGLMDSLRVSESARERLLDRLDRYTSKIEKCDREGEIDDLFIPSWHNVSERTSLKCASESSDSASNNSNNDPPMMDPTENVAVKSA</sequence>
<evidence type="ECO:0000313" key="3">
    <source>
        <dbReference type="EMBL" id="VDK47994.1"/>
    </source>
</evidence>
<feature type="compositionally biased region" description="Acidic residues" evidence="2">
    <location>
        <begin position="952"/>
        <end position="965"/>
    </location>
</feature>
<feature type="coiled-coil region" evidence="1">
    <location>
        <begin position="691"/>
        <end position="767"/>
    </location>
</feature>
<dbReference type="WBParaSite" id="ASIM_0001328801-mRNA-1">
    <property type="protein sequence ID" value="ASIM_0001328801-mRNA-1"/>
    <property type="gene ID" value="ASIM_0001328801"/>
</dbReference>
<feature type="compositionally biased region" description="Polar residues" evidence="2">
    <location>
        <begin position="36"/>
        <end position="64"/>
    </location>
</feature>
<feature type="coiled-coil region" evidence="1">
    <location>
        <begin position="123"/>
        <end position="178"/>
    </location>
</feature>
<feature type="coiled-coil region" evidence="1">
    <location>
        <begin position="221"/>
        <end position="311"/>
    </location>
</feature>
<feature type="compositionally biased region" description="Polar residues" evidence="2">
    <location>
        <begin position="84"/>
        <end position="94"/>
    </location>
</feature>
<feature type="compositionally biased region" description="Low complexity" evidence="2">
    <location>
        <begin position="1030"/>
        <end position="1044"/>
    </location>
</feature>
<dbReference type="PANTHER" id="PTHR23159:SF60">
    <property type="entry name" value="SPINDLE ASSEMBLY ABNORMAL PROTEIN 4"/>
    <property type="match status" value="1"/>
</dbReference>
<accession>A0A158PNZ4</accession>
<feature type="coiled-coil region" evidence="1">
    <location>
        <begin position="810"/>
        <end position="907"/>
    </location>
</feature>
<evidence type="ECO:0000313" key="5">
    <source>
        <dbReference type="WBParaSite" id="ASIM_0001328801-mRNA-1"/>
    </source>
</evidence>
<dbReference type="PANTHER" id="PTHR23159">
    <property type="entry name" value="CENTROSOMAL PROTEIN 2"/>
    <property type="match status" value="1"/>
</dbReference>
<evidence type="ECO:0000313" key="4">
    <source>
        <dbReference type="Proteomes" id="UP000267096"/>
    </source>
</evidence>
<feature type="coiled-coil region" evidence="1">
    <location>
        <begin position="346"/>
        <end position="482"/>
    </location>
</feature>
<feature type="region of interest" description="Disordered" evidence="2">
    <location>
        <begin position="1"/>
        <end position="99"/>
    </location>
</feature>
<keyword evidence="1" id="KW-0175">Coiled coil</keyword>
<proteinExistence type="predicted"/>
<dbReference type="Proteomes" id="UP000267096">
    <property type="component" value="Unassembled WGS sequence"/>
</dbReference>
<evidence type="ECO:0000256" key="2">
    <source>
        <dbReference type="SAM" id="MobiDB-lite"/>
    </source>
</evidence>
<dbReference type="EMBL" id="UYRR01031236">
    <property type="protein sequence ID" value="VDK47994.1"/>
    <property type="molecule type" value="Genomic_DNA"/>
</dbReference>
<dbReference type="OrthoDB" id="5831249at2759"/>
<evidence type="ECO:0000256" key="1">
    <source>
        <dbReference type="SAM" id="Coils"/>
    </source>
</evidence>
<gene>
    <name evidence="3" type="ORF">ASIM_LOCUS12716</name>
</gene>
<name>A0A158PNZ4_ANISI</name>
<reference evidence="5" key="1">
    <citation type="submission" date="2016-04" db="UniProtKB">
        <authorList>
            <consortium name="WormBaseParasite"/>
        </authorList>
    </citation>
    <scope>IDENTIFICATION</scope>
</reference>
<keyword evidence="4" id="KW-1185">Reference proteome</keyword>
<organism evidence="5">
    <name type="scientific">Anisakis simplex</name>
    <name type="common">Herring worm</name>
    <dbReference type="NCBI Taxonomy" id="6269"/>
    <lineage>
        <taxon>Eukaryota</taxon>
        <taxon>Metazoa</taxon>
        <taxon>Ecdysozoa</taxon>
        <taxon>Nematoda</taxon>
        <taxon>Chromadorea</taxon>
        <taxon>Rhabditida</taxon>
        <taxon>Spirurina</taxon>
        <taxon>Ascaridomorpha</taxon>
        <taxon>Ascaridoidea</taxon>
        <taxon>Anisakidae</taxon>
        <taxon>Anisakis</taxon>
        <taxon>Anisakis simplex complex</taxon>
    </lineage>
</organism>
<protein>
    <submittedName>
        <fullName evidence="5">TMF_TATA_bd domain-containing protein</fullName>
    </submittedName>
</protein>
<feature type="region of interest" description="Disordered" evidence="2">
    <location>
        <begin position="1025"/>
        <end position="1059"/>
    </location>
</feature>